<keyword evidence="4 10" id="KW-0808">Transferase</keyword>
<organism evidence="16 17">
    <name type="scientific">Paenibacillus forsythiae</name>
    <dbReference type="NCBI Taxonomy" id="365616"/>
    <lineage>
        <taxon>Bacteria</taxon>
        <taxon>Bacillati</taxon>
        <taxon>Bacillota</taxon>
        <taxon>Bacilli</taxon>
        <taxon>Bacillales</taxon>
        <taxon>Paenibacillaceae</taxon>
        <taxon>Paenibacillus</taxon>
    </lineage>
</organism>
<dbReference type="InterPro" id="IPR022629">
    <property type="entry name" value="S-AdoMet_synt_central"/>
</dbReference>
<dbReference type="Gene3D" id="3.30.300.10">
    <property type="match status" value="3"/>
</dbReference>
<dbReference type="Pfam" id="PF02772">
    <property type="entry name" value="S-AdoMet_synt_M"/>
    <property type="match status" value="1"/>
</dbReference>
<keyword evidence="17" id="KW-1185">Reference proteome</keyword>
<evidence type="ECO:0000256" key="8">
    <source>
        <dbReference type="ARBA" id="ARBA00022842"/>
    </source>
</evidence>
<dbReference type="InterPro" id="IPR022628">
    <property type="entry name" value="S-AdoMet_synt_N"/>
</dbReference>
<keyword evidence="7 10" id="KW-0067">ATP-binding</keyword>
<dbReference type="PROSITE" id="PS00377">
    <property type="entry name" value="ADOMET_SYNTHASE_2"/>
    <property type="match status" value="1"/>
</dbReference>
<dbReference type="CDD" id="cd18079">
    <property type="entry name" value="S-AdoMet_synt"/>
    <property type="match status" value="1"/>
</dbReference>
<feature type="binding site" evidence="10">
    <location>
        <position position="17"/>
    </location>
    <ligand>
        <name>Mg(2+)</name>
        <dbReference type="ChEBI" id="CHEBI:18420"/>
    </ligand>
</feature>
<dbReference type="HAMAP" id="MF_00086">
    <property type="entry name" value="S_AdoMet_synth1"/>
    <property type="match status" value="1"/>
</dbReference>
<evidence type="ECO:0000256" key="10">
    <source>
        <dbReference type="HAMAP-Rule" id="MF_00086"/>
    </source>
</evidence>
<keyword evidence="5 10" id="KW-0479">Metal-binding</keyword>
<keyword evidence="10" id="KW-0963">Cytoplasm</keyword>
<feature type="domain" description="S-adenosylmethionine synthetase N-terminal" evidence="13">
    <location>
        <begin position="3"/>
        <end position="101"/>
    </location>
</feature>
<dbReference type="InterPro" id="IPR002133">
    <property type="entry name" value="S-AdoMet_synthetase"/>
</dbReference>
<dbReference type="PIRSF" id="PIRSF000497">
    <property type="entry name" value="MAT"/>
    <property type="match status" value="1"/>
</dbReference>
<evidence type="ECO:0000256" key="7">
    <source>
        <dbReference type="ARBA" id="ARBA00022840"/>
    </source>
</evidence>
<evidence type="ECO:0000256" key="3">
    <source>
        <dbReference type="ARBA" id="ARBA00022563"/>
    </source>
</evidence>
<evidence type="ECO:0000256" key="1">
    <source>
        <dbReference type="ARBA" id="ARBA00005224"/>
    </source>
</evidence>
<dbReference type="EC" id="2.5.1.6" evidence="10"/>
<dbReference type="Proteomes" id="UP001248709">
    <property type="component" value="Unassembled WGS sequence"/>
</dbReference>
<feature type="binding site" description="in other chain" evidence="10">
    <location>
        <position position="15"/>
    </location>
    <ligand>
        <name>ATP</name>
        <dbReference type="ChEBI" id="CHEBI:30616"/>
        <note>ligand shared between two neighboring subunits</note>
    </ligand>
</feature>
<evidence type="ECO:0000256" key="4">
    <source>
        <dbReference type="ARBA" id="ARBA00022679"/>
    </source>
</evidence>
<accession>A0ABU3H9Y8</accession>
<evidence type="ECO:0000256" key="12">
    <source>
        <dbReference type="RuleBase" id="RU004462"/>
    </source>
</evidence>
<dbReference type="PROSITE" id="PS00376">
    <property type="entry name" value="ADOMET_SYNTHASE_1"/>
    <property type="match status" value="1"/>
</dbReference>
<evidence type="ECO:0000256" key="5">
    <source>
        <dbReference type="ARBA" id="ARBA00022723"/>
    </source>
</evidence>
<evidence type="ECO:0000313" key="16">
    <source>
        <dbReference type="EMBL" id="MDT3427631.1"/>
    </source>
</evidence>
<evidence type="ECO:0000256" key="2">
    <source>
        <dbReference type="ARBA" id="ARBA00009685"/>
    </source>
</evidence>
<dbReference type="InterPro" id="IPR022630">
    <property type="entry name" value="S-AdoMet_synt_C"/>
</dbReference>
<evidence type="ECO:0000256" key="11">
    <source>
        <dbReference type="RuleBase" id="RU000542"/>
    </source>
</evidence>
<evidence type="ECO:0000259" key="13">
    <source>
        <dbReference type="Pfam" id="PF00438"/>
    </source>
</evidence>
<comment type="catalytic activity">
    <reaction evidence="10">
        <text>L-methionine + ATP + H2O = S-adenosyl-L-methionine + phosphate + diphosphate</text>
        <dbReference type="Rhea" id="RHEA:21080"/>
        <dbReference type="ChEBI" id="CHEBI:15377"/>
        <dbReference type="ChEBI" id="CHEBI:30616"/>
        <dbReference type="ChEBI" id="CHEBI:33019"/>
        <dbReference type="ChEBI" id="CHEBI:43474"/>
        <dbReference type="ChEBI" id="CHEBI:57844"/>
        <dbReference type="ChEBI" id="CHEBI:59789"/>
        <dbReference type="EC" id="2.5.1.6"/>
    </reaction>
</comment>
<dbReference type="GO" id="GO:0004478">
    <property type="term" value="F:methionine adenosyltransferase activity"/>
    <property type="evidence" value="ECO:0007669"/>
    <property type="project" value="UniProtKB-EC"/>
</dbReference>
<comment type="caution">
    <text evidence="16">The sequence shown here is derived from an EMBL/GenBank/DDBJ whole genome shotgun (WGS) entry which is preliminary data.</text>
</comment>
<evidence type="ECO:0000256" key="6">
    <source>
        <dbReference type="ARBA" id="ARBA00022741"/>
    </source>
</evidence>
<gene>
    <name evidence="10" type="primary">metK</name>
    <name evidence="16" type="ORF">J2Z22_003194</name>
</gene>
<keyword evidence="9 10" id="KW-0630">Potassium</keyword>
<comment type="function">
    <text evidence="10">Catalyzes the formation of S-adenosylmethionine (AdoMet) from methionine and ATP. The overall synthetic reaction is composed of two sequential steps, AdoMet formation and the subsequent tripolyphosphate hydrolysis which occurs prior to release of AdoMet from the enzyme.</text>
</comment>
<sequence>MTKYLFTSESVTEGHPDKICDQISDAILDSILEQDASGRVACEVAVTTGLVLIAGEISTSANVNIPAIARETIVRIGYDHSSLGFDGNTCAILSSLDEQSADIARGVDNALETRELENGSEIGAGDQGLMFGYATDETPELFPLPISLAHRLARRLAEVRKSGLLPYLRPDGKTQVTVEYDGDRAVRVDTIVVSTQHAPEIGLDQIWKDIVQHVVEPTVPEGLLDENTKYYINPTGRFVVGGPNGDAGLTGRKIIVDTYGGYARHGGGAFSGKDPTKVDRSAAYAARYVAKNIVAAGLARRAEIQLAYAIGVASPVSVTVNSFGTGIVPDDRISDIVKSTFDLRPGAIINALDLRRPIYRQTAAYGHFGRSDLDLPWERTDKAEALKAAADGLAIAAAESSSAK</sequence>
<dbReference type="InterPro" id="IPR022631">
    <property type="entry name" value="ADOMET_SYNTHASE_CS"/>
</dbReference>
<proteinExistence type="inferred from homology"/>
<dbReference type="Pfam" id="PF02773">
    <property type="entry name" value="S-AdoMet_synt_C"/>
    <property type="match status" value="1"/>
</dbReference>
<dbReference type="SUPFAM" id="SSF55973">
    <property type="entry name" value="S-adenosylmethionine synthetase"/>
    <property type="match status" value="3"/>
</dbReference>
<feature type="binding site" description="in other chain" evidence="10">
    <location>
        <begin position="171"/>
        <end position="173"/>
    </location>
    <ligand>
        <name>ATP</name>
        <dbReference type="ChEBI" id="CHEBI:30616"/>
        <note>ligand shared between two neighboring subunits</note>
    </ligand>
</feature>
<evidence type="ECO:0000313" key="17">
    <source>
        <dbReference type="Proteomes" id="UP001248709"/>
    </source>
</evidence>
<feature type="binding site" description="in other chain" evidence="10">
    <location>
        <begin position="237"/>
        <end position="238"/>
    </location>
    <ligand>
        <name>ATP</name>
        <dbReference type="ChEBI" id="CHEBI:30616"/>
        <note>ligand shared between two neighboring subunits</note>
    </ligand>
</feature>
<dbReference type="EMBL" id="JAUSUY010000013">
    <property type="protein sequence ID" value="MDT3427631.1"/>
    <property type="molecule type" value="Genomic_DNA"/>
</dbReference>
<dbReference type="NCBIfam" id="TIGR01034">
    <property type="entry name" value="metK"/>
    <property type="match status" value="1"/>
</dbReference>
<feature type="region of interest" description="Flexible loop" evidence="10">
    <location>
        <begin position="99"/>
        <end position="109"/>
    </location>
</feature>
<comment type="cofactor">
    <cofactor evidence="10">
        <name>Mg(2+)</name>
        <dbReference type="ChEBI" id="CHEBI:18420"/>
    </cofactor>
    <text evidence="10">Binds 2 divalent ions per subunit.</text>
</comment>
<feature type="binding site" evidence="10">
    <location>
        <position position="273"/>
    </location>
    <ligand>
        <name>ATP</name>
        <dbReference type="ChEBI" id="CHEBI:30616"/>
        <note>ligand shared between two neighboring subunits</note>
    </ligand>
</feature>
<keyword evidence="8 10" id="KW-0460">Magnesium</keyword>
<comment type="pathway">
    <text evidence="1 10">Amino-acid biosynthesis; S-adenosyl-L-methionine biosynthesis; S-adenosyl-L-methionine from L-methionine: step 1/1.</text>
</comment>
<feature type="binding site" description="in other chain" evidence="10">
    <location>
        <position position="99"/>
    </location>
    <ligand>
        <name>L-methionine</name>
        <dbReference type="ChEBI" id="CHEBI:57844"/>
        <note>ligand shared between two neighboring subunits</note>
    </ligand>
</feature>
<comment type="cofactor">
    <cofactor evidence="10">
        <name>K(+)</name>
        <dbReference type="ChEBI" id="CHEBI:29103"/>
    </cofactor>
    <text evidence="10">Binds 1 potassium ion per subunit.</text>
</comment>
<keyword evidence="3 10" id="KW-0554">One-carbon metabolism</keyword>
<comment type="similarity">
    <text evidence="2 10 12">Belongs to the AdoMet synthase family.</text>
</comment>
<feature type="domain" description="S-adenosylmethionine synthetase central" evidence="14">
    <location>
        <begin position="121"/>
        <end position="238"/>
    </location>
</feature>
<keyword evidence="6 10" id="KW-0547">Nucleotide-binding</keyword>
<feature type="binding site" description="in other chain" evidence="10">
    <location>
        <position position="277"/>
    </location>
    <ligand>
        <name>L-methionine</name>
        <dbReference type="ChEBI" id="CHEBI:57844"/>
        <note>ligand shared between two neighboring subunits</note>
    </ligand>
</feature>
<feature type="binding site" description="in other chain" evidence="10">
    <location>
        <position position="56"/>
    </location>
    <ligand>
        <name>L-methionine</name>
        <dbReference type="ChEBI" id="CHEBI:57844"/>
        <note>ligand shared between two neighboring subunits</note>
    </ligand>
</feature>
<feature type="binding site" description="in other chain" evidence="10">
    <location>
        <begin position="252"/>
        <end position="253"/>
    </location>
    <ligand>
        <name>ATP</name>
        <dbReference type="ChEBI" id="CHEBI:30616"/>
        <note>ligand shared between two neighboring subunits</note>
    </ligand>
</feature>
<feature type="binding site" evidence="10">
    <location>
        <position position="246"/>
    </location>
    <ligand>
        <name>L-methionine</name>
        <dbReference type="ChEBI" id="CHEBI:57844"/>
        <note>ligand shared between two neighboring subunits</note>
    </ligand>
</feature>
<protein>
    <recommendedName>
        <fullName evidence="10">S-adenosylmethionine synthase</fullName>
        <shortName evidence="10">AdoMet synthase</shortName>
        <ecNumber evidence="10">2.5.1.6</ecNumber>
    </recommendedName>
    <alternativeName>
        <fullName evidence="10">MAT</fullName>
    </alternativeName>
    <alternativeName>
        <fullName evidence="10">Methionine adenosyltransferase</fullName>
    </alternativeName>
</protein>
<comment type="subunit">
    <text evidence="10">Homotetramer; dimer of dimers.</text>
</comment>
<dbReference type="RefSeq" id="WP_312001185.1">
    <property type="nucleotide sequence ID" value="NZ_JAUSUY010000013.1"/>
</dbReference>
<feature type="domain" description="S-adenosylmethionine synthetase C-terminal" evidence="15">
    <location>
        <begin position="240"/>
        <end position="379"/>
    </location>
</feature>
<name>A0ABU3H9Y8_9BACL</name>
<dbReference type="InterPro" id="IPR022636">
    <property type="entry name" value="S-AdoMet_synthetase_sfam"/>
</dbReference>
<evidence type="ECO:0000259" key="15">
    <source>
        <dbReference type="Pfam" id="PF02773"/>
    </source>
</evidence>
<dbReference type="Pfam" id="PF00438">
    <property type="entry name" value="S-AdoMet_synt_N"/>
    <property type="match status" value="1"/>
</dbReference>
<feature type="binding site" evidence="10">
    <location>
        <position position="246"/>
    </location>
    <ligand>
        <name>ATP</name>
        <dbReference type="ChEBI" id="CHEBI:30616"/>
        <note>ligand shared between two neighboring subunits</note>
    </ligand>
</feature>
<feature type="binding site" evidence="10">
    <location>
        <position position="43"/>
    </location>
    <ligand>
        <name>K(+)</name>
        <dbReference type="ChEBI" id="CHEBI:29103"/>
    </ligand>
</feature>
<comment type="subcellular location">
    <subcellularLocation>
        <location evidence="10 11">Cytoplasm</location>
    </subcellularLocation>
</comment>
<dbReference type="PANTHER" id="PTHR11964">
    <property type="entry name" value="S-ADENOSYLMETHIONINE SYNTHETASE"/>
    <property type="match status" value="1"/>
</dbReference>
<evidence type="ECO:0000256" key="9">
    <source>
        <dbReference type="ARBA" id="ARBA00022958"/>
    </source>
</evidence>
<evidence type="ECO:0000259" key="14">
    <source>
        <dbReference type="Pfam" id="PF02772"/>
    </source>
</evidence>
<reference evidence="16 17" key="1">
    <citation type="submission" date="2023-07" db="EMBL/GenBank/DDBJ databases">
        <title>Genomic Encyclopedia of Type Strains, Phase IV (KMG-IV): sequencing the most valuable type-strain genomes for metagenomic binning, comparative biology and taxonomic classification.</title>
        <authorList>
            <person name="Goeker M."/>
        </authorList>
    </citation>
    <scope>NUCLEOTIDE SEQUENCE [LARGE SCALE GENOMIC DNA]</scope>
    <source>
        <strain evidence="16 17">T98</strain>
    </source>
</reference>
<feature type="binding site" evidence="10">
    <location>
        <position position="269"/>
    </location>
    <ligand>
        <name>ATP</name>
        <dbReference type="ChEBI" id="CHEBI:30616"/>
        <note>ligand shared between two neighboring subunits</note>
    </ligand>
</feature>